<dbReference type="OrthoDB" id="5514845at2"/>
<dbReference type="RefSeq" id="WP_003811503.1">
    <property type="nucleotide sequence ID" value="NC_019382.1"/>
</dbReference>
<proteinExistence type="predicted"/>
<organism evidence="2 3">
    <name type="scientific">Bordetella bronchiseptica 253</name>
    <dbReference type="NCBI Taxonomy" id="568707"/>
    <lineage>
        <taxon>Bacteria</taxon>
        <taxon>Pseudomonadati</taxon>
        <taxon>Pseudomonadota</taxon>
        <taxon>Betaproteobacteria</taxon>
        <taxon>Burkholderiales</taxon>
        <taxon>Alcaligenaceae</taxon>
        <taxon>Bordetella</taxon>
    </lineage>
</organism>
<dbReference type="SUPFAM" id="SSF50249">
    <property type="entry name" value="Nucleic acid-binding proteins"/>
    <property type="match status" value="1"/>
</dbReference>
<dbReference type="InterPro" id="IPR052513">
    <property type="entry name" value="Thioester_dehydratase-like"/>
</dbReference>
<dbReference type="AlphaFoldDB" id="A0A0C6P009"/>
<dbReference type="Proteomes" id="UP000007564">
    <property type="component" value="Chromosome"/>
</dbReference>
<name>A0A0C6P009_BORBO</name>
<dbReference type="EMBL" id="HE965806">
    <property type="protein sequence ID" value="CCJ52485.1"/>
    <property type="molecule type" value="Genomic_DNA"/>
</dbReference>
<dbReference type="InterPro" id="IPR002878">
    <property type="entry name" value="ChsH2_C"/>
</dbReference>
<dbReference type="PANTHER" id="PTHR34075">
    <property type="entry name" value="BLR3430 PROTEIN"/>
    <property type="match status" value="1"/>
</dbReference>
<evidence type="ECO:0000313" key="2">
    <source>
        <dbReference type="EMBL" id="CCJ52485.1"/>
    </source>
</evidence>
<evidence type="ECO:0000313" key="3">
    <source>
        <dbReference type="Proteomes" id="UP000007564"/>
    </source>
</evidence>
<dbReference type="InterPro" id="IPR012340">
    <property type="entry name" value="NA-bd_OB-fold"/>
</dbReference>
<feature type="domain" description="ChsH2 C-terminal OB-fold" evidence="1">
    <location>
        <begin position="74"/>
        <end position="128"/>
    </location>
</feature>
<reference evidence="2 3" key="1">
    <citation type="journal article" date="2012" name="BMC Genomics">
        <title>Comparative genomics of the classical Bordetella subspecies: the evolution and exchange of virulence-associated diversity amongst closely related pathogens.</title>
        <authorList>
            <person name="Park J."/>
            <person name="Zhang Y."/>
            <person name="Buboltz A.M."/>
            <person name="Zhang X."/>
            <person name="Schuster S.C."/>
            <person name="Ahuja U."/>
            <person name="Liu M."/>
            <person name="Miller J.F."/>
            <person name="Sebaihia M."/>
            <person name="Bentley S.D."/>
            <person name="Parkhill J."/>
            <person name="Harvill E.T."/>
        </authorList>
    </citation>
    <scope>NUCLEOTIDE SEQUENCE [LARGE SCALE GENOMIC DNA]</scope>
    <source>
        <strain evidence="2 3">253</strain>
    </source>
</reference>
<dbReference type="PANTHER" id="PTHR34075:SF5">
    <property type="entry name" value="BLR3430 PROTEIN"/>
    <property type="match status" value="1"/>
</dbReference>
<dbReference type="GeneID" id="56478874"/>
<dbReference type="HOGENOM" id="CLU_1841267_0_0_4"/>
<dbReference type="KEGG" id="bbh:BN112_0567"/>
<dbReference type="Pfam" id="PF01796">
    <property type="entry name" value="OB_ChsH2_C"/>
    <property type="match status" value="1"/>
</dbReference>
<gene>
    <name evidence="2" type="ORF">BN112_0567</name>
</gene>
<sequence>MQETSPATGGQQYADDALPIEDLKEAPLPPFEVKDAVVYLRGSRSRSSGSMAFPEREVCLQTGARDMEPFLFGPDATLYSYTTVHVSSARPVPYTLGYVDFPNGVRVLAHVLADPAQPLHCGQSVRLRADGERWFVTPA</sequence>
<accession>A0A0C6P009</accession>
<protein>
    <recommendedName>
        <fullName evidence="1">ChsH2 C-terminal OB-fold domain-containing protein</fullName>
    </recommendedName>
</protein>
<evidence type="ECO:0000259" key="1">
    <source>
        <dbReference type="Pfam" id="PF01796"/>
    </source>
</evidence>